<dbReference type="PANTHER" id="PTHR24350">
    <property type="entry name" value="SERINE/THREONINE-PROTEIN KINASE IAL-RELATED"/>
    <property type="match status" value="1"/>
</dbReference>
<dbReference type="SMART" id="SM00220">
    <property type="entry name" value="S_TKc"/>
    <property type="match status" value="1"/>
</dbReference>
<feature type="compositionally biased region" description="Acidic residues" evidence="10">
    <location>
        <begin position="814"/>
        <end position="833"/>
    </location>
</feature>
<comment type="caution">
    <text evidence="12">The sequence shown here is derived from an EMBL/GenBank/DDBJ whole genome shotgun (WGS) entry which is preliminary data.</text>
</comment>
<feature type="compositionally biased region" description="Low complexity" evidence="10">
    <location>
        <begin position="878"/>
        <end position="898"/>
    </location>
</feature>
<evidence type="ECO:0000256" key="4">
    <source>
        <dbReference type="ARBA" id="ARBA00022777"/>
    </source>
</evidence>
<evidence type="ECO:0000256" key="1">
    <source>
        <dbReference type="ARBA" id="ARBA00022527"/>
    </source>
</evidence>
<dbReference type="PROSITE" id="PS50011">
    <property type="entry name" value="PROTEIN_KINASE_DOM"/>
    <property type="match status" value="1"/>
</dbReference>
<feature type="compositionally biased region" description="Polar residues" evidence="10">
    <location>
        <begin position="699"/>
        <end position="709"/>
    </location>
</feature>
<proteinExistence type="predicted"/>
<feature type="compositionally biased region" description="Polar residues" evidence="10">
    <location>
        <begin position="482"/>
        <end position="503"/>
    </location>
</feature>
<feature type="binding site" evidence="7">
    <location>
        <position position="64"/>
    </location>
    <ligand>
        <name>ATP</name>
        <dbReference type="ChEBI" id="CHEBI:30616"/>
    </ligand>
</feature>
<keyword evidence="3 7" id="KW-0547">Nucleotide-binding</keyword>
<dbReference type="GO" id="GO:0005524">
    <property type="term" value="F:ATP binding"/>
    <property type="evidence" value="ECO:0007669"/>
    <property type="project" value="UniProtKB-UniRule"/>
</dbReference>
<dbReference type="InterPro" id="IPR011009">
    <property type="entry name" value="Kinase-like_dom_sf"/>
</dbReference>
<feature type="compositionally biased region" description="Low complexity" evidence="10">
    <location>
        <begin position="795"/>
        <end position="806"/>
    </location>
</feature>
<dbReference type="PROSITE" id="PS00108">
    <property type="entry name" value="PROTEIN_KINASE_ST"/>
    <property type="match status" value="1"/>
</dbReference>
<dbReference type="GO" id="GO:0004674">
    <property type="term" value="F:protein serine/threonine kinase activity"/>
    <property type="evidence" value="ECO:0007669"/>
    <property type="project" value="UniProtKB-KW"/>
</dbReference>
<keyword evidence="1" id="KW-0723">Serine/threonine-protein kinase</keyword>
<feature type="compositionally biased region" description="Polar residues" evidence="10">
    <location>
        <begin position="619"/>
        <end position="638"/>
    </location>
</feature>
<dbReference type="InterPro" id="IPR030616">
    <property type="entry name" value="Aur-like"/>
</dbReference>
<dbReference type="EMBL" id="JAGMUU010000006">
    <property type="protein sequence ID" value="KAH7150238.1"/>
    <property type="molecule type" value="Genomic_DNA"/>
</dbReference>
<evidence type="ECO:0000256" key="6">
    <source>
        <dbReference type="PIRSR" id="PIRSR630616-1"/>
    </source>
</evidence>
<dbReference type="Pfam" id="PF00069">
    <property type="entry name" value="Pkinase"/>
    <property type="match status" value="1"/>
</dbReference>
<feature type="region of interest" description="Disordered" evidence="10">
    <location>
        <begin position="617"/>
        <end position="711"/>
    </location>
</feature>
<dbReference type="InterPro" id="IPR017441">
    <property type="entry name" value="Protein_kinase_ATP_BS"/>
</dbReference>
<dbReference type="Gene3D" id="1.10.510.10">
    <property type="entry name" value="Transferase(Phosphotransferase) domain 1"/>
    <property type="match status" value="1"/>
</dbReference>
<evidence type="ECO:0000256" key="2">
    <source>
        <dbReference type="ARBA" id="ARBA00022679"/>
    </source>
</evidence>
<evidence type="ECO:0000256" key="8">
    <source>
        <dbReference type="PIRSR" id="PIRSR630616-3"/>
    </source>
</evidence>
<keyword evidence="5 7" id="KW-0067">ATP-binding</keyword>
<sequence>MQAAKGQAELGRKAKLARSYQELLDEFAGKDLKSVGSYQLGRLIGKGSFGKVYLASHKLTNGSKVVLKSANKGDSNLAREIHHHRQFVHPHIARLYEVIVTENMVWMVLEYCAGDELYNHLLEHGPLPVPKVQKIFAQLVGAVTYVHNHSCVHRDLKLENILFDTQENVKLVDFGFTREYEGRTNHLQTFCGTICYSAPEMLKGERYAGEKVDVWSLGIILYALLCGELPFDDDDDNVTRTKILCEEPKYPDHLPPDAIPLIKALLSKRPLLRPSLPDVLAHPFLAEHALAQRAILDIKPTPPFATALEKDCLQRMRSAGVNIDSVIESVMAQKCDALAGWWALLLEKEQRKAVKREKKRREREIENRSLRRLSAASSRLERIAPMLHDVDEDGGLTQQFIKLEHSKSQGRGRSKRRSAHYSDYVVDLPQLLEVGKEPGGANADGDHPPPPIDKDSIRSVSTSRQRRPIPPPKEGLIRSARSRGSTLHLVTTSNALESNGSHQSSHDTTQKPKRKPSQAIISHWKNWTHWFIENTTRRKRGHQRQTSRSTPDLHKKEGSAISSKEGGSRPQTSKYPASGSPRIQPTAGLPKGVVANGHAAKGHAQLQVGTNGFGAIPSSLASPTQPAPRISSQSYKRQSLSPSPLTPRSTMRRSSAGLRGRKSTSSSVSSVRSIHHHHHSHSKASSTSSAASFSASMSKTPMQRGQSPHHSVKVLPATPTALSFPSNIRLVRATPPPLNIFNEGMPTGGPSQAPGSPNPFASGVMFAKRKRNLFKGPTLNFGAPPNNQRNGGSGSHSRSASASGLGRRSGEVTIQEEDEGVNEEEEEEVEEVEVFSPVIGGPGEKIEEQIFEEDETAPTTASFMLSAPKEEHEADSDASTIANANTATPAAGAEKTAA</sequence>
<reference evidence="12" key="1">
    <citation type="journal article" date="2021" name="Nat. Commun.">
        <title>Genetic determinants of endophytism in the Arabidopsis root mycobiome.</title>
        <authorList>
            <person name="Mesny F."/>
            <person name="Miyauchi S."/>
            <person name="Thiergart T."/>
            <person name="Pickel B."/>
            <person name="Atanasova L."/>
            <person name="Karlsson M."/>
            <person name="Huettel B."/>
            <person name="Barry K.W."/>
            <person name="Haridas S."/>
            <person name="Chen C."/>
            <person name="Bauer D."/>
            <person name="Andreopoulos W."/>
            <person name="Pangilinan J."/>
            <person name="LaButti K."/>
            <person name="Riley R."/>
            <person name="Lipzen A."/>
            <person name="Clum A."/>
            <person name="Drula E."/>
            <person name="Henrissat B."/>
            <person name="Kohler A."/>
            <person name="Grigoriev I.V."/>
            <person name="Martin F.M."/>
            <person name="Hacquard S."/>
        </authorList>
    </citation>
    <scope>NUCLEOTIDE SEQUENCE</scope>
    <source>
        <strain evidence="12">MPI-CAGE-AT-0021</strain>
    </source>
</reference>
<evidence type="ECO:0000259" key="11">
    <source>
        <dbReference type="PROSITE" id="PS50011"/>
    </source>
</evidence>
<feature type="cross-link" description="Glycyl lysine isopeptide (Lys-Gly) (interchain with G-Cter in SUMO2)" evidence="8">
    <location>
        <position position="157"/>
    </location>
</feature>
<keyword evidence="2" id="KW-0808">Transferase</keyword>
<evidence type="ECO:0000313" key="13">
    <source>
        <dbReference type="Proteomes" id="UP000717696"/>
    </source>
</evidence>
<feature type="region of interest" description="Disordered" evidence="10">
    <location>
        <begin position="435"/>
        <end position="518"/>
    </location>
</feature>
<feature type="compositionally biased region" description="Low complexity" evidence="10">
    <location>
        <begin position="683"/>
        <end position="698"/>
    </location>
</feature>
<dbReference type="InterPro" id="IPR008271">
    <property type="entry name" value="Ser/Thr_kinase_AS"/>
</dbReference>
<keyword evidence="13" id="KW-1185">Reference proteome</keyword>
<dbReference type="OrthoDB" id="942095at2759"/>
<evidence type="ECO:0000313" key="12">
    <source>
        <dbReference type="EMBL" id="KAH7150238.1"/>
    </source>
</evidence>
<evidence type="ECO:0000256" key="7">
    <source>
        <dbReference type="PIRSR" id="PIRSR630616-2"/>
    </source>
</evidence>
<feature type="compositionally biased region" description="Basic and acidic residues" evidence="10">
    <location>
        <begin position="444"/>
        <end position="457"/>
    </location>
</feature>
<dbReference type="SUPFAM" id="SSF56112">
    <property type="entry name" value="Protein kinase-like (PK-like)"/>
    <property type="match status" value="1"/>
</dbReference>
<dbReference type="Proteomes" id="UP000717696">
    <property type="component" value="Unassembled WGS sequence"/>
</dbReference>
<dbReference type="PROSITE" id="PS00107">
    <property type="entry name" value="PROTEIN_KINASE_ATP"/>
    <property type="match status" value="1"/>
</dbReference>
<dbReference type="CDD" id="cd14003">
    <property type="entry name" value="STKc_AMPK-like"/>
    <property type="match status" value="1"/>
</dbReference>
<evidence type="ECO:0000256" key="3">
    <source>
        <dbReference type="ARBA" id="ARBA00022741"/>
    </source>
</evidence>
<name>A0A9P9F305_9HYPO</name>
<dbReference type="FunFam" id="1.10.510.10:FF:000434">
    <property type="entry name" value="Serine/threonine protein kinase"/>
    <property type="match status" value="1"/>
</dbReference>
<accession>A0A9P9F305</accession>
<evidence type="ECO:0000256" key="5">
    <source>
        <dbReference type="ARBA" id="ARBA00022840"/>
    </source>
</evidence>
<feature type="region of interest" description="Disordered" evidence="10">
    <location>
        <begin position="741"/>
        <end position="760"/>
    </location>
</feature>
<keyword evidence="4 12" id="KW-0418">Kinase</keyword>
<feature type="compositionally biased region" description="Basic residues" evidence="10">
    <location>
        <begin position="673"/>
        <end position="682"/>
    </location>
</feature>
<feature type="binding site" evidence="7">
    <location>
        <position position="173"/>
    </location>
    <ligand>
        <name>ATP</name>
        <dbReference type="ChEBI" id="CHEBI:30616"/>
    </ligand>
</feature>
<evidence type="ECO:0000256" key="9">
    <source>
        <dbReference type="PROSITE-ProRule" id="PRU10141"/>
    </source>
</evidence>
<feature type="binding site" evidence="9">
    <location>
        <position position="68"/>
    </location>
    <ligand>
        <name>ATP</name>
        <dbReference type="ChEBI" id="CHEBI:30616"/>
    </ligand>
</feature>
<feature type="active site" description="Proton acceptor" evidence="6">
    <location>
        <position position="155"/>
    </location>
</feature>
<feature type="compositionally biased region" description="Low complexity" evidence="10">
    <location>
        <begin position="639"/>
        <end position="655"/>
    </location>
</feature>
<feature type="compositionally biased region" description="Low complexity" evidence="10">
    <location>
        <begin position="663"/>
        <end position="672"/>
    </location>
</feature>
<feature type="binding site" evidence="7">
    <location>
        <begin position="159"/>
        <end position="160"/>
    </location>
    <ligand>
        <name>ATP</name>
        <dbReference type="ChEBI" id="CHEBI:30616"/>
    </ligand>
</feature>
<organism evidence="12 13">
    <name type="scientific">Dactylonectria estremocensis</name>
    <dbReference type="NCBI Taxonomy" id="1079267"/>
    <lineage>
        <taxon>Eukaryota</taxon>
        <taxon>Fungi</taxon>
        <taxon>Dikarya</taxon>
        <taxon>Ascomycota</taxon>
        <taxon>Pezizomycotina</taxon>
        <taxon>Sordariomycetes</taxon>
        <taxon>Hypocreomycetidae</taxon>
        <taxon>Hypocreales</taxon>
        <taxon>Nectriaceae</taxon>
        <taxon>Dactylonectria</taxon>
    </lineage>
</organism>
<protein>
    <submittedName>
        <fullName evidence="12">Kinase-like domain-containing protein</fullName>
    </submittedName>
</protein>
<feature type="region of interest" description="Disordered" evidence="10">
    <location>
        <begin position="535"/>
        <end position="594"/>
    </location>
</feature>
<feature type="domain" description="Protein kinase" evidence="11">
    <location>
        <begin position="38"/>
        <end position="285"/>
    </location>
</feature>
<gene>
    <name evidence="12" type="ORF">B0J13DRAFT_285775</name>
</gene>
<dbReference type="AlphaFoldDB" id="A0A9P9F305"/>
<dbReference type="InterPro" id="IPR000719">
    <property type="entry name" value="Prot_kinase_dom"/>
</dbReference>
<feature type="region of interest" description="Disordered" evidence="10">
    <location>
        <begin position="775"/>
        <end position="898"/>
    </location>
</feature>
<evidence type="ECO:0000256" key="10">
    <source>
        <dbReference type="SAM" id="MobiDB-lite"/>
    </source>
</evidence>